<dbReference type="InterPro" id="IPR056423">
    <property type="entry name" value="BACK_BPM_SPOP"/>
</dbReference>
<name>Q9XEV6_ORYSA</name>
<dbReference type="SUPFAM" id="SSF54695">
    <property type="entry name" value="POZ domain"/>
    <property type="match status" value="1"/>
</dbReference>
<evidence type="ECO:0000256" key="3">
    <source>
        <dbReference type="SAM" id="MobiDB-lite"/>
    </source>
</evidence>
<dbReference type="SUPFAM" id="SSF49599">
    <property type="entry name" value="TRAF domain-like"/>
    <property type="match status" value="1"/>
</dbReference>
<dbReference type="Pfam" id="PF24570">
    <property type="entry name" value="BACK_BPM_SPOP"/>
    <property type="match status" value="1"/>
</dbReference>
<dbReference type="Gene3D" id="3.30.710.10">
    <property type="entry name" value="Potassium Channel Kv1.1, Chain A"/>
    <property type="match status" value="1"/>
</dbReference>
<feature type="region of interest" description="Disordered" evidence="3">
    <location>
        <begin position="20"/>
        <end position="94"/>
    </location>
</feature>
<dbReference type="GO" id="GO:0016567">
    <property type="term" value="P:protein ubiquitination"/>
    <property type="evidence" value="ECO:0007669"/>
    <property type="project" value="InterPro"/>
</dbReference>
<dbReference type="SMART" id="SM00225">
    <property type="entry name" value="BTB"/>
    <property type="match status" value="1"/>
</dbReference>
<dbReference type="InterPro" id="IPR011333">
    <property type="entry name" value="SKP1/BTB/POZ_sf"/>
</dbReference>
<feature type="domain" description="BTB" evidence="4">
    <location>
        <begin position="316"/>
        <end position="386"/>
    </location>
</feature>
<dbReference type="Gene3D" id="1.25.40.420">
    <property type="match status" value="1"/>
</dbReference>
<dbReference type="PANTHER" id="PTHR26379">
    <property type="entry name" value="BTB/POZ AND MATH DOMAIN-CONTAINING PROTEIN 1"/>
    <property type="match status" value="1"/>
</dbReference>
<comment type="pathway">
    <text evidence="1">Protein modification; protein ubiquitination.</text>
</comment>
<sequence>MANRAKQQIKMATWPGIFDTRASTRADASPPRTTAGVHRGKDARFRRVRTGATSETWHRQRRGPYVQQEDTIDSKSPSSSSCSPSSRSSTASRNCHHKQCSHASTCNDLNIKKSVVTTAATAMHAAICYLLYIITTMVFSDTTSPMGFINMGTRRRRLVHIDGHLASSDRLICKTLLRRHRPYVDERLQQKSLTETPVKNVRVIAIVHDTPAMTAGGNREKSRDDTEGDAGTSHPPPPRSDQSTATRSFPRFITAKALEESGYLVGDSFSLRCDVAVVKDIRTEDDATTVKKLVGVPLPSDIGAHLGRLLAAGHGADVAIHVGGETFAAHRCVLAARSPVFMAELFGPMAMSRHNNEETIRVHDMEPRVFEAMLHFIYNDSLPEVDDDDDGEVAAMAQHLLVAADRYDMGRLKLICEDTLCSHVDASTAATALTLAEQHHCERLKEACFKFMENPSNLKAVMASDDFLHLTRSCSSLLKKLAKLAA</sequence>
<accession>Q9XEV6</accession>
<organism evidence="5">
    <name type="scientific">Oryza sativa</name>
    <name type="common">Rice</name>
    <dbReference type="NCBI Taxonomy" id="4530"/>
    <lineage>
        <taxon>Eukaryota</taxon>
        <taxon>Viridiplantae</taxon>
        <taxon>Streptophyta</taxon>
        <taxon>Embryophyta</taxon>
        <taxon>Tracheophyta</taxon>
        <taxon>Spermatophyta</taxon>
        <taxon>Magnoliopsida</taxon>
        <taxon>Liliopsida</taxon>
        <taxon>Poales</taxon>
        <taxon>Poaceae</taxon>
        <taxon>BOP clade</taxon>
        <taxon>Oryzoideae</taxon>
        <taxon>Oryzeae</taxon>
        <taxon>Oryzinae</taxon>
        <taxon>Oryza</taxon>
    </lineage>
</organism>
<dbReference type="PANTHER" id="PTHR26379:SF483">
    <property type="entry name" value="OS11G0619800 PROTEIN"/>
    <property type="match status" value="1"/>
</dbReference>
<dbReference type="InterPro" id="IPR045005">
    <property type="entry name" value="BPM1-6"/>
</dbReference>
<dbReference type="AlphaFoldDB" id="Q9XEV6"/>
<reference evidence="5" key="1">
    <citation type="submission" date="1999-01" db="EMBL/GenBank/DDBJ databases">
        <title>Microsynteny in a gene-dense region in maize, sorghum, and rice.</title>
        <authorList>
            <person name="Llaca V."/>
            <person name="Lou A."/>
            <person name="Young S."/>
            <person name="Messing J."/>
        </authorList>
    </citation>
    <scope>NUCLEOTIDE SEQUENCE</scope>
</reference>
<feature type="region of interest" description="Disordered" evidence="3">
    <location>
        <begin position="212"/>
        <end position="247"/>
    </location>
</feature>
<feature type="compositionally biased region" description="Low complexity" evidence="3">
    <location>
        <begin position="74"/>
        <end position="92"/>
    </location>
</feature>
<evidence type="ECO:0000259" key="4">
    <source>
        <dbReference type="PROSITE" id="PS50097"/>
    </source>
</evidence>
<dbReference type="CDD" id="cd00121">
    <property type="entry name" value="MATH"/>
    <property type="match status" value="1"/>
</dbReference>
<proteinExistence type="inferred from homology"/>
<evidence type="ECO:0000256" key="2">
    <source>
        <dbReference type="ARBA" id="ARBA00010846"/>
    </source>
</evidence>
<evidence type="ECO:0000313" key="5">
    <source>
        <dbReference type="EMBL" id="AAD27680.1"/>
    </source>
</evidence>
<evidence type="ECO:0000256" key="1">
    <source>
        <dbReference type="ARBA" id="ARBA00004906"/>
    </source>
</evidence>
<dbReference type="PROSITE" id="PS50097">
    <property type="entry name" value="BTB"/>
    <property type="match status" value="1"/>
</dbReference>
<dbReference type="CDD" id="cd18280">
    <property type="entry name" value="BTB_POZ_BPM_plant"/>
    <property type="match status" value="1"/>
</dbReference>
<dbReference type="Pfam" id="PF00651">
    <property type="entry name" value="BTB"/>
    <property type="match status" value="1"/>
</dbReference>
<dbReference type="InterPro" id="IPR002083">
    <property type="entry name" value="MATH/TRAF_dom"/>
</dbReference>
<comment type="similarity">
    <text evidence="2">Belongs to the Tdpoz family.</text>
</comment>
<dbReference type="EMBL" id="AF119222">
    <property type="protein sequence ID" value="AAD27680.1"/>
    <property type="molecule type" value="Genomic_DNA"/>
</dbReference>
<dbReference type="InterPro" id="IPR000210">
    <property type="entry name" value="BTB/POZ_dom"/>
</dbReference>
<protein>
    <recommendedName>
        <fullName evidence="4">BTB domain-containing protein</fullName>
    </recommendedName>
</protein>